<protein>
    <recommendedName>
        <fullName evidence="6">Protein kinase domain-containing protein</fullName>
    </recommendedName>
</protein>
<reference evidence="7 8" key="1">
    <citation type="journal article" date="2020" name="ISME J.">
        <title>Uncovering the hidden diversity of litter-decomposition mechanisms in mushroom-forming fungi.</title>
        <authorList>
            <person name="Floudas D."/>
            <person name="Bentzer J."/>
            <person name="Ahren D."/>
            <person name="Johansson T."/>
            <person name="Persson P."/>
            <person name="Tunlid A."/>
        </authorList>
    </citation>
    <scope>NUCLEOTIDE SEQUENCE [LARGE SCALE GENOMIC DNA]</scope>
    <source>
        <strain evidence="7 8">CBS 291.85</strain>
    </source>
</reference>
<dbReference type="GO" id="GO:0005524">
    <property type="term" value="F:ATP binding"/>
    <property type="evidence" value="ECO:0007669"/>
    <property type="project" value="UniProtKB-KW"/>
</dbReference>
<keyword evidence="3" id="KW-0418">Kinase</keyword>
<dbReference type="PANTHER" id="PTHR11042">
    <property type="entry name" value="EUKARYOTIC TRANSLATION INITIATION FACTOR 2-ALPHA KINASE EIF2-ALPHA KINASE -RELATED"/>
    <property type="match status" value="1"/>
</dbReference>
<sequence length="172" mass="18604">MGDNPLDRFAVKKIAVRQSHMYLLQTLREVKLLEKLHHPNIVAYHHSWLEPTQFSPFGSCVPTLLVLMQWAEGGSLDDFIEGRLQGRRGVEGGLRGGGVMRGGGRGYKGRGTKGKGLNGNGNEARRRVLGLELKRRQPSGGRGRGGETKAEEAEGVGDGDGDGDGDTGRDRS</sequence>
<proteinExistence type="predicted"/>
<dbReference type="EMBL" id="JAACJM010000035">
    <property type="protein sequence ID" value="KAF5363031.1"/>
    <property type="molecule type" value="Genomic_DNA"/>
</dbReference>
<evidence type="ECO:0000256" key="3">
    <source>
        <dbReference type="ARBA" id="ARBA00022777"/>
    </source>
</evidence>
<dbReference type="GO" id="GO:0005737">
    <property type="term" value="C:cytoplasm"/>
    <property type="evidence" value="ECO:0007669"/>
    <property type="project" value="TreeGrafter"/>
</dbReference>
<dbReference type="SUPFAM" id="SSF56112">
    <property type="entry name" value="Protein kinase-like (PK-like)"/>
    <property type="match status" value="1"/>
</dbReference>
<comment type="caution">
    <text evidence="7">The sequence shown here is derived from an EMBL/GenBank/DDBJ whole genome shotgun (WGS) entry which is preliminary data.</text>
</comment>
<dbReference type="PANTHER" id="PTHR11042:SF138">
    <property type="entry name" value="SERINE_THREONINE-PROTEIN KINASE IKS1-RELATED"/>
    <property type="match status" value="1"/>
</dbReference>
<dbReference type="AlphaFoldDB" id="A0A8H5GDP6"/>
<dbReference type="Gene3D" id="3.30.200.20">
    <property type="entry name" value="Phosphorylase Kinase, domain 1"/>
    <property type="match status" value="1"/>
</dbReference>
<name>A0A8H5GDP6_9AGAR</name>
<gene>
    <name evidence="7" type="ORF">D9758_012613</name>
</gene>
<dbReference type="InterPro" id="IPR011009">
    <property type="entry name" value="Kinase-like_dom_sf"/>
</dbReference>
<evidence type="ECO:0000256" key="5">
    <source>
        <dbReference type="SAM" id="MobiDB-lite"/>
    </source>
</evidence>
<dbReference type="GO" id="GO:0004672">
    <property type="term" value="F:protein kinase activity"/>
    <property type="evidence" value="ECO:0007669"/>
    <property type="project" value="InterPro"/>
</dbReference>
<organism evidence="7 8">
    <name type="scientific">Tetrapyrgos nigripes</name>
    <dbReference type="NCBI Taxonomy" id="182062"/>
    <lineage>
        <taxon>Eukaryota</taxon>
        <taxon>Fungi</taxon>
        <taxon>Dikarya</taxon>
        <taxon>Basidiomycota</taxon>
        <taxon>Agaricomycotina</taxon>
        <taxon>Agaricomycetes</taxon>
        <taxon>Agaricomycetidae</taxon>
        <taxon>Agaricales</taxon>
        <taxon>Marasmiineae</taxon>
        <taxon>Marasmiaceae</taxon>
        <taxon>Tetrapyrgos</taxon>
    </lineage>
</organism>
<dbReference type="GO" id="GO:0005634">
    <property type="term" value="C:nucleus"/>
    <property type="evidence" value="ECO:0007669"/>
    <property type="project" value="TreeGrafter"/>
</dbReference>
<evidence type="ECO:0000313" key="7">
    <source>
        <dbReference type="EMBL" id="KAF5363031.1"/>
    </source>
</evidence>
<keyword evidence="4" id="KW-0067">ATP-binding</keyword>
<keyword evidence="8" id="KW-1185">Reference proteome</keyword>
<dbReference type="InterPro" id="IPR050339">
    <property type="entry name" value="CC_SR_Kinase"/>
</dbReference>
<dbReference type="Proteomes" id="UP000559256">
    <property type="component" value="Unassembled WGS sequence"/>
</dbReference>
<keyword evidence="1" id="KW-0808">Transferase</keyword>
<feature type="compositionally biased region" description="Acidic residues" evidence="5">
    <location>
        <begin position="153"/>
        <end position="165"/>
    </location>
</feature>
<accession>A0A8H5GDP6</accession>
<evidence type="ECO:0000256" key="4">
    <source>
        <dbReference type="ARBA" id="ARBA00022840"/>
    </source>
</evidence>
<evidence type="ECO:0000313" key="8">
    <source>
        <dbReference type="Proteomes" id="UP000559256"/>
    </source>
</evidence>
<evidence type="ECO:0000259" key="6">
    <source>
        <dbReference type="PROSITE" id="PS50011"/>
    </source>
</evidence>
<evidence type="ECO:0000256" key="2">
    <source>
        <dbReference type="ARBA" id="ARBA00022741"/>
    </source>
</evidence>
<dbReference type="OrthoDB" id="1405469at2759"/>
<keyword evidence="2" id="KW-0547">Nucleotide-binding</keyword>
<feature type="region of interest" description="Disordered" evidence="5">
    <location>
        <begin position="95"/>
        <end position="172"/>
    </location>
</feature>
<dbReference type="PROSITE" id="PS50011">
    <property type="entry name" value="PROTEIN_KINASE_DOM"/>
    <property type="match status" value="1"/>
</dbReference>
<evidence type="ECO:0000256" key="1">
    <source>
        <dbReference type="ARBA" id="ARBA00022679"/>
    </source>
</evidence>
<dbReference type="InterPro" id="IPR000719">
    <property type="entry name" value="Prot_kinase_dom"/>
</dbReference>
<feature type="domain" description="Protein kinase" evidence="6">
    <location>
        <begin position="1"/>
        <end position="172"/>
    </location>
</feature>
<feature type="compositionally biased region" description="Gly residues" evidence="5">
    <location>
        <begin position="95"/>
        <end position="106"/>
    </location>
</feature>